<proteinExistence type="predicted"/>
<keyword evidence="1" id="KW-0812">Transmembrane</keyword>
<accession>A0A250WS95</accession>
<comment type="caution">
    <text evidence="2">The sequence shown here is derived from an EMBL/GenBank/DDBJ whole genome shotgun (WGS) entry which is preliminary data.</text>
</comment>
<name>A0A250WS95_9CHLO</name>
<gene>
    <name evidence="2" type="ORF">CEUSTIGMA_g862.t1</name>
</gene>
<evidence type="ECO:0000313" key="3">
    <source>
        <dbReference type="Proteomes" id="UP000232323"/>
    </source>
</evidence>
<reference evidence="2 3" key="1">
    <citation type="submission" date="2017-08" db="EMBL/GenBank/DDBJ databases">
        <title>Acidophilic green algal genome provides insights into adaptation to an acidic environment.</title>
        <authorList>
            <person name="Hirooka S."/>
            <person name="Hirose Y."/>
            <person name="Kanesaki Y."/>
            <person name="Higuchi S."/>
            <person name="Fujiwara T."/>
            <person name="Onuma R."/>
            <person name="Era A."/>
            <person name="Ohbayashi R."/>
            <person name="Uzuka A."/>
            <person name="Nozaki H."/>
            <person name="Yoshikawa H."/>
            <person name="Miyagishima S.Y."/>
        </authorList>
    </citation>
    <scope>NUCLEOTIDE SEQUENCE [LARGE SCALE GENOMIC DNA]</scope>
    <source>
        <strain evidence="2 3">NIES-2499</strain>
    </source>
</reference>
<dbReference type="PANTHER" id="PTHR18966">
    <property type="entry name" value="IONOTROPIC GLUTAMATE RECEPTOR"/>
    <property type="match status" value="1"/>
</dbReference>
<evidence type="ECO:0000313" key="2">
    <source>
        <dbReference type="EMBL" id="GAX73410.1"/>
    </source>
</evidence>
<dbReference type="OrthoDB" id="530947at2759"/>
<keyword evidence="1" id="KW-1133">Transmembrane helix</keyword>
<organism evidence="2 3">
    <name type="scientific">Chlamydomonas eustigma</name>
    <dbReference type="NCBI Taxonomy" id="1157962"/>
    <lineage>
        <taxon>Eukaryota</taxon>
        <taxon>Viridiplantae</taxon>
        <taxon>Chlorophyta</taxon>
        <taxon>core chlorophytes</taxon>
        <taxon>Chlorophyceae</taxon>
        <taxon>CS clade</taxon>
        <taxon>Chlamydomonadales</taxon>
        <taxon>Chlamydomonadaceae</taxon>
        <taxon>Chlamydomonas</taxon>
    </lineage>
</organism>
<feature type="transmembrane region" description="Helical" evidence="1">
    <location>
        <begin position="288"/>
        <end position="307"/>
    </location>
</feature>
<protein>
    <recommendedName>
        <fullName evidence="4">Ionotropic glutamate receptor C-terminal domain-containing protein</fullName>
    </recommendedName>
</protein>
<dbReference type="SUPFAM" id="SSF53850">
    <property type="entry name" value="Periplasmic binding protein-like II"/>
    <property type="match status" value="1"/>
</dbReference>
<keyword evidence="1" id="KW-0472">Membrane</keyword>
<feature type="transmembrane region" description="Helical" evidence="1">
    <location>
        <begin position="192"/>
        <end position="212"/>
    </location>
</feature>
<feature type="transmembrane region" description="Helical" evidence="1">
    <location>
        <begin position="116"/>
        <end position="137"/>
    </location>
</feature>
<dbReference type="Proteomes" id="UP000232323">
    <property type="component" value="Unassembled WGS sequence"/>
</dbReference>
<dbReference type="EMBL" id="BEGY01000003">
    <property type="protein sequence ID" value="GAX73410.1"/>
    <property type="molecule type" value="Genomic_DNA"/>
</dbReference>
<evidence type="ECO:0008006" key="4">
    <source>
        <dbReference type="Google" id="ProtNLM"/>
    </source>
</evidence>
<dbReference type="Gene3D" id="1.10.287.70">
    <property type="match status" value="1"/>
</dbReference>
<dbReference type="InterPro" id="IPR015683">
    <property type="entry name" value="Ionotropic_Glu_rcpt"/>
</dbReference>
<dbReference type="SUPFAM" id="SSF81324">
    <property type="entry name" value="Voltage-gated potassium channels"/>
    <property type="match status" value="1"/>
</dbReference>
<dbReference type="AlphaFoldDB" id="A0A250WS95"/>
<sequence length="359" mass="39821">MISVLFGQILKWPYNVTWLDVGLNEWGYMIRKGINCDVGVQSFFISPSDSDLCNVLCPDLPSDWNASAHVDVDYIPYLCCIDFTYPYFTGGWSIMSQVNKNSATINYVQVFFQSDVVTTIAVSVICCFFTAHLIWLIERTQFGKSALLTNPKEGFNPKYLDGLRDGMWFASNTILNGIVCPEKTIITTLGRLVTSFWTLFGILATAYITSILSSTLTTNNLSGSLLLTAQDIAGLTVCMQHGFGSAFFANQFPGIGVQQVLLPTVFDCYPLVNNGSVQAVFDVREQSITWFQAGNASGLMISLVLAAQGYGMMMPKKWVYEDHLNEAILIWTTADANYSGLCRVTTQSRVVIDRLAFLL</sequence>
<evidence type="ECO:0000256" key="1">
    <source>
        <dbReference type="SAM" id="Phobius"/>
    </source>
</evidence>
<keyword evidence="3" id="KW-1185">Reference proteome</keyword>